<dbReference type="PIRSF" id="PIRSF000429">
    <property type="entry name" value="Ac-CoA_Ac_transf"/>
    <property type="match status" value="1"/>
</dbReference>
<dbReference type="InterPro" id="IPR016039">
    <property type="entry name" value="Thiolase-like"/>
</dbReference>
<dbReference type="Gene3D" id="3.40.47.10">
    <property type="match status" value="1"/>
</dbReference>
<dbReference type="SUPFAM" id="SSF53901">
    <property type="entry name" value="Thiolase-like"/>
    <property type="match status" value="2"/>
</dbReference>
<evidence type="ECO:0000313" key="2">
    <source>
        <dbReference type="EMBL" id="MBM9509123.1"/>
    </source>
</evidence>
<evidence type="ECO:0000313" key="3">
    <source>
        <dbReference type="Proteomes" id="UP000749040"/>
    </source>
</evidence>
<proteinExistence type="predicted"/>
<keyword evidence="3" id="KW-1185">Reference proteome</keyword>
<dbReference type="InterPro" id="IPR055140">
    <property type="entry name" value="Thiolase_C_2"/>
</dbReference>
<dbReference type="PANTHER" id="PTHR42870:SF1">
    <property type="entry name" value="NON-SPECIFIC LIPID-TRANSFER PROTEIN-LIKE 2"/>
    <property type="match status" value="1"/>
</dbReference>
<name>A0ABS2U4R5_9ACTN</name>
<dbReference type="Pfam" id="PF22691">
    <property type="entry name" value="Thiolase_C_1"/>
    <property type="match status" value="1"/>
</dbReference>
<reference evidence="2 3" key="1">
    <citation type="submission" date="2021-01" db="EMBL/GenBank/DDBJ databases">
        <title>Streptomyces acididurans sp. nov., isolated from a peat swamp forest soil.</title>
        <authorList>
            <person name="Chantavorakit T."/>
            <person name="Duangmal K."/>
        </authorList>
    </citation>
    <scope>NUCLEOTIDE SEQUENCE [LARGE SCALE GENOMIC DNA]</scope>
    <source>
        <strain evidence="2 3">KK5PA1</strain>
    </source>
</reference>
<accession>A0ABS2U4R5</accession>
<protein>
    <submittedName>
        <fullName evidence="2">Thiolase family protein</fullName>
    </submittedName>
</protein>
<dbReference type="InterPro" id="IPR002155">
    <property type="entry name" value="Thiolase"/>
</dbReference>
<dbReference type="PANTHER" id="PTHR42870">
    <property type="entry name" value="ACETYL-COA C-ACETYLTRANSFERASE"/>
    <property type="match status" value="1"/>
</dbReference>
<dbReference type="Proteomes" id="UP000749040">
    <property type="component" value="Unassembled WGS sequence"/>
</dbReference>
<sequence>MGTAVGPHPGIAVIGAGATEQGEIPGESPEVIAVRAAAAALRDAGIDKSAIDGLITCKAPLTSHGTDEGLGPLLGINPDYSTTLDYGMAGFSLHLAAMAIQAGLASTVLLTYGTNARSARIGFSRPIGGSAQWAALTGFLHVAGPAAMAARRHMHLYGTTEEQLGWVGVAQREWAALNPRAVFRAPMTIDDYLAQPYVVEPLRRADLTVISDGGAAFVVTSAERAADLHDKPVYALGMSQRSAIRNEQNEDKLMRPWLGGIADQVYRNAGLGPADIDLAYLQDGTSVWVLQMLEWYGFCGLGEAGPFLAEGHTRPGGRLPVNTHGGQLSESYTHNWMHLYEAVTQLRGAAGDRQVPGAAVALHAQTHDFWKGAATILSTRSAA</sequence>
<dbReference type="EMBL" id="JADKYB010000022">
    <property type="protein sequence ID" value="MBM9509123.1"/>
    <property type="molecule type" value="Genomic_DNA"/>
</dbReference>
<feature type="domain" description="Thiolase C-terminal" evidence="1">
    <location>
        <begin position="262"/>
        <end position="376"/>
    </location>
</feature>
<dbReference type="RefSeq" id="WP_205361802.1">
    <property type="nucleotide sequence ID" value="NZ_JADKYB010000022.1"/>
</dbReference>
<dbReference type="CDD" id="cd00829">
    <property type="entry name" value="SCP-x_thiolase"/>
    <property type="match status" value="1"/>
</dbReference>
<comment type="caution">
    <text evidence="2">The sequence shown here is derived from an EMBL/GenBank/DDBJ whole genome shotgun (WGS) entry which is preliminary data.</text>
</comment>
<gene>
    <name evidence="2" type="ORF">ITX44_32165</name>
</gene>
<evidence type="ECO:0000259" key="1">
    <source>
        <dbReference type="Pfam" id="PF22691"/>
    </source>
</evidence>
<organism evidence="2 3">
    <name type="scientific">Actinacidiphila acididurans</name>
    <dbReference type="NCBI Taxonomy" id="2784346"/>
    <lineage>
        <taxon>Bacteria</taxon>
        <taxon>Bacillati</taxon>
        <taxon>Actinomycetota</taxon>
        <taxon>Actinomycetes</taxon>
        <taxon>Kitasatosporales</taxon>
        <taxon>Streptomycetaceae</taxon>
        <taxon>Actinacidiphila</taxon>
    </lineage>
</organism>